<dbReference type="EMBL" id="CP001841">
    <property type="protein sequence ID" value="AEF82774.1"/>
    <property type="molecule type" value="Genomic_DNA"/>
</dbReference>
<dbReference type="CDD" id="cd06223">
    <property type="entry name" value="PRTases_typeI"/>
    <property type="match status" value="1"/>
</dbReference>
<keyword evidence="3 7" id="KW-0328">Glycosyltransferase</keyword>
<comment type="subunit">
    <text evidence="7">Homodimer.</text>
</comment>
<feature type="binding site" evidence="7">
    <location>
        <position position="101"/>
    </location>
    <ligand>
        <name>5-phospho-alpha-D-ribose 1-diphosphate</name>
        <dbReference type="ChEBI" id="CHEBI:58017"/>
        <note>ligand shared between dimeric partners</note>
    </ligand>
</feature>
<dbReference type="Pfam" id="PF00156">
    <property type="entry name" value="Pribosyltran"/>
    <property type="match status" value="1"/>
</dbReference>
<dbReference type="InterPro" id="IPR023031">
    <property type="entry name" value="OPRT"/>
</dbReference>
<dbReference type="GO" id="GO:0044205">
    <property type="term" value="P:'de novo' UMP biosynthetic process"/>
    <property type="evidence" value="ECO:0007669"/>
    <property type="project" value="UniProtKB-UniRule"/>
</dbReference>
<dbReference type="Proteomes" id="UP000009222">
    <property type="component" value="Chromosome"/>
</dbReference>
<dbReference type="PANTHER" id="PTHR19278:SF9">
    <property type="entry name" value="URIDINE 5'-MONOPHOSPHATE SYNTHASE"/>
    <property type="match status" value="1"/>
</dbReference>
<dbReference type="PANTHER" id="PTHR19278">
    <property type="entry name" value="OROTATE PHOSPHORIBOSYLTRANSFERASE"/>
    <property type="match status" value="1"/>
</dbReference>
<dbReference type="STRING" id="545695.TREAZ_2126"/>
<feature type="binding site" description="in other chain" evidence="7">
    <location>
        <begin position="125"/>
        <end position="133"/>
    </location>
    <ligand>
        <name>5-phospho-alpha-D-ribose 1-diphosphate</name>
        <dbReference type="ChEBI" id="CHEBI:58017"/>
        <note>ligand shared between dimeric partners</note>
    </ligand>
</feature>
<evidence type="ECO:0000313" key="9">
    <source>
        <dbReference type="EMBL" id="AEF82774.1"/>
    </source>
</evidence>
<protein>
    <recommendedName>
        <fullName evidence="2 7">Orotate phosphoribosyltransferase</fullName>
        <shortName evidence="7">OPRT</shortName>
        <shortName evidence="7">OPRTase</shortName>
        <ecNumber evidence="2 7">2.4.2.10</ecNumber>
    </recommendedName>
</protein>
<gene>
    <name evidence="7 9" type="primary">pyrE</name>
    <name evidence="9" type="ordered locus">TREAZ_2126</name>
</gene>
<keyword evidence="10" id="KW-1185">Reference proteome</keyword>
<dbReference type="AlphaFoldDB" id="F5Y9D5"/>
<organism evidence="9 10">
    <name type="scientific">Leadbettera azotonutricia (strain ATCC BAA-888 / DSM 13862 / ZAS-9)</name>
    <name type="common">Treponema azotonutricium</name>
    <dbReference type="NCBI Taxonomy" id="545695"/>
    <lineage>
        <taxon>Bacteria</taxon>
        <taxon>Pseudomonadati</taxon>
        <taxon>Spirochaetota</taxon>
        <taxon>Spirochaetia</taxon>
        <taxon>Spirochaetales</taxon>
        <taxon>Breznakiellaceae</taxon>
        <taxon>Leadbettera</taxon>
    </lineage>
</organism>
<evidence type="ECO:0000256" key="7">
    <source>
        <dbReference type="HAMAP-Rule" id="MF_01208"/>
    </source>
</evidence>
<evidence type="ECO:0000256" key="5">
    <source>
        <dbReference type="ARBA" id="ARBA00022842"/>
    </source>
</evidence>
<evidence type="ECO:0000256" key="6">
    <source>
        <dbReference type="ARBA" id="ARBA00022975"/>
    </source>
</evidence>
<dbReference type="InterPro" id="IPR000836">
    <property type="entry name" value="PRTase_dom"/>
</dbReference>
<dbReference type="InParanoid" id="F5Y9D5"/>
<comment type="similarity">
    <text evidence="7">Belongs to the purine/pyrimidine phosphoribosyltransferase family. PyrE subfamily.</text>
</comment>
<dbReference type="InterPro" id="IPR029057">
    <property type="entry name" value="PRTase-like"/>
</dbReference>
<dbReference type="HOGENOM" id="CLU_074878_3_0_12"/>
<evidence type="ECO:0000256" key="3">
    <source>
        <dbReference type="ARBA" id="ARBA00022676"/>
    </source>
</evidence>
<comment type="caution">
    <text evidence="7">Lacks conserved residue(s) required for the propagation of feature annotation.</text>
</comment>
<proteinExistence type="inferred from homology"/>
<dbReference type="InterPro" id="IPR006273">
    <property type="entry name" value="Orotate_PRibTrfase_bac"/>
</dbReference>
<dbReference type="EC" id="2.4.2.10" evidence="2 7"/>
<keyword evidence="4 7" id="KW-0808">Transferase</keyword>
<dbReference type="NCBIfam" id="TIGR01367">
    <property type="entry name" value="pyrE_Therm"/>
    <property type="match status" value="1"/>
</dbReference>
<evidence type="ECO:0000256" key="1">
    <source>
        <dbReference type="ARBA" id="ARBA00004889"/>
    </source>
</evidence>
<sequence>MRYAHFMSDTLTLMKESGALLEGHFLLSSGRHGDRYFQCARLLQYPDRAAAALSGVVERLKADMASGKLKIDVIVGPAMGGIVVAYELGRQLGLPAFFTERDDTGAMTLRRGFEVREGQNILIAEDVVTTGKSSGESAKVLEAKGAKITALACVVDRREDGVPLLWPLYAAAKVQASNWDPAECDLCKKGIPAVKPGSRKF</sequence>
<evidence type="ECO:0000313" key="10">
    <source>
        <dbReference type="Proteomes" id="UP000009222"/>
    </source>
</evidence>
<name>F5Y9D5_LEAAZ</name>
<accession>F5Y9D5</accession>
<dbReference type="Gene3D" id="3.40.50.2020">
    <property type="match status" value="1"/>
</dbReference>
<comment type="function">
    <text evidence="7">Catalyzes the transfer of a ribosyl phosphate group from 5-phosphoribose 1-diphosphate to orotate, leading to the formation of orotidine monophosphate (OMP).</text>
</comment>
<reference evidence="9 10" key="2">
    <citation type="journal article" date="2011" name="ISME J.">
        <title>RNA-seq reveals cooperative metabolic interactions between two termite-gut spirochete species in co-culture.</title>
        <authorList>
            <person name="Rosenthal A.Z."/>
            <person name="Matson E.G."/>
            <person name="Eldar A."/>
            <person name="Leadbetter J.R."/>
        </authorList>
    </citation>
    <scope>NUCLEOTIDE SEQUENCE [LARGE SCALE GENOMIC DNA]</scope>
    <source>
        <strain evidence="10">ATCC BAA-888 / DSM 13862 / ZAS-9</strain>
    </source>
</reference>
<keyword evidence="6 7" id="KW-0665">Pyrimidine biosynthesis</keyword>
<feature type="domain" description="Phosphoribosyltransferase" evidence="8">
    <location>
        <begin position="67"/>
        <end position="163"/>
    </location>
</feature>
<dbReference type="eggNOG" id="COG0461">
    <property type="taxonomic scope" value="Bacteria"/>
</dbReference>
<evidence type="ECO:0000256" key="2">
    <source>
        <dbReference type="ARBA" id="ARBA00011971"/>
    </source>
</evidence>
<dbReference type="UniPathway" id="UPA00070">
    <property type="reaction ID" value="UER00119"/>
</dbReference>
<reference evidence="10" key="1">
    <citation type="submission" date="2009-12" db="EMBL/GenBank/DDBJ databases">
        <title>Complete sequence of Treponema azotonutricium strain ZAS-9.</title>
        <authorList>
            <person name="Tetu S.G."/>
            <person name="Matson E."/>
            <person name="Ren Q."/>
            <person name="Seshadri R."/>
            <person name="Elbourne L."/>
            <person name="Hassan K.A."/>
            <person name="Durkin A."/>
            <person name="Radune D."/>
            <person name="Mohamoud Y."/>
            <person name="Shay R."/>
            <person name="Jin S."/>
            <person name="Zhang X."/>
            <person name="Lucey K."/>
            <person name="Ballor N.R."/>
            <person name="Ottesen E."/>
            <person name="Rosenthal R."/>
            <person name="Allen A."/>
            <person name="Leadbetter J.R."/>
            <person name="Paulsen I.T."/>
        </authorList>
    </citation>
    <scope>NUCLEOTIDE SEQUENCE [LARGE SCALE GENOMIC DNA]</scope>
    <source>
        <strain evidence="10">ATCC BAA-888 / DSM 13862 / ZAS-9</strain>
    </source>
</reference>
<comment type="pathway">
    <text evidence="1 7">Pyrimidine metabolism; UMP biosynthesis via de novo pathway; UMP from orotate: step 1/2.</text>
</comment>
<evidence type="ECO:0000259" key="8">
    <source>
        <dbReference type="Pfam" id="PF00156"/>
    </source>
</evidence>
<evidence type="ECO:0000256" key="4">
    <source>
        <dbReference type="ARBA" id="ARBA00022679"/>
    </source>
</evidence>
<dbReference type="GO" id="GO:0004588">
    <property type="term" value="F:orotate phosphoribosyltransferase activity"/>
    <property type="evidence" value="ECO:0007669"/>
    <property type="project" value="UniProtKB-UniRule"/>
</dbReference>
<dbReference type="HAMAP" id="MF_01208">
    <property type="entry name" value="PyrE"/>
    <property type="match status" value="1"/>
</dbReference>
<dbReference type="GO" id="GO:0000287">
    <property type="term" value="F:magnesium ion binding"/>
    <property type="evidence" value="ECO:0007669"/>
    <property type="project" value="UniProtKB-UniRule"/>
</dbReference>
<keyword evidence="5 7" id="KW-0460">Magnesium</keyword>
<comment type="cofactor">
    <cofactor evidence="7">
        <name>Mg(2+)</name>
        <dbReference type="ChEBI" id="CHEBI:18420"/>
    </cofactor>
</comment>
<feature type="binding site" evidence="7">
    <location>
        <position position="129"/>
    </location>
    <ligand>
        <name>orotate</name>
        <dbReference type="ChEBI" id="CHEBI:30839"/>
    </ligand>
</feature>
<dbReference type="GO" id="GO:0019856">
    <property type="term" value="P:pyrimidine nucleobase biosynthetic process"/>
    <property type="evidence" value="ECO:0007669"/>
    <property type="project" value="InterPro"/>
</dbReference>
<feature type="binding site" evidence="7">
    <location>
        <position position="157"/>
    </location>
    <ligand>
        <name>orotate</name>
        <dbReference type="ChEBI" id="CHEBI:30839"/>
    </ligand>
</feature>
<comment type="catalytic activity">
    <reaction evidence="7">
        <text>orotidine 5'-phosphate + diphosphate = orotate + 5-phospho-alpha-D-ribose 1-diphosphate</text>
        <dbReference type="Rhea" id="RHEA:10380"/>
        <dbReference type="ChEBI" id="CHEBI:30839"/>
        <dbReference type="ChEBI" id="CHEBI:33019"/>
        <dbReference type="ChEBI" id="CHEBI:57538"/>
        <dbReference type="ChEBI" id="CHEBI:58017"/>
        <dbReference type="EC" id="2.4.2.10"/>
    </reaction>
</comment>
<dbReference type="KEGG" id="taz:TREAZ_2126"/>
<dbReference type="SUPFAM" id="SSF53271">
    <property type="entry name" value="PRTase-like"/>
    <property type="match status" value="1"/>
</dbReference>